<dbReference type="InterPro" id="IPR003689">
    <property type="entry name" value="ZIP"/>
</dbReference>
<reference evidence="6 7" key="1">
    <citation type="journal article" date="2016" name="Nat. Commun.">
        <title>Thousands of microbial genomes shed light on interconnected biogeochemical processes in an aquifer system.</title>
        <authorList>
            <person name="Anantharaman K."/>
            <person name="Brown C.T."/>
            <person name="Hug L.A."/>
            <person name="Sharon I."/>
            <person name="Castelle C.J."/>
            <person name="Probst A.J."/>
            <person name="Thomas B.C."/>
            <person name="Singh A."/>
            <person name="Wilkins M.J."/>
            <person name="Karaoz U."/>
            <person name="Brodie E.L."/>
            <person name="Williams K.H."/>
            <person name="Hubbard S.S."/>
            <person name="Banfield J.F."/>
        </authorList>
    </citation>
    <scope>NUCLEOTIDE SEQUENCE [LARGE SCALE GENOMIC DNA]</scope>
</reference>
<protein>
    <recommendedName>
        <fullName evidence="8">Permease</fullName>
    </recommendedName>
</protein>
<feature type="transmembrane region" description="Helical" evidence="5">
    <location>
        <begin position="121"/>
        <end position="146"/>
    </location>
</feature>
<dbReference type="PANTHER" id="PTHR16950:SF16">
    <property type="entry name" value="ZINC TRANSPORTER ZIP13"/>
    <property type="match status" value="1"/>
</dbReference>
<feature type="transmembrane region" description="Helical" evidence="5">
    <location>
        <begin position="193"/>
        <end position="210"/>
    </location>
</feature>
<dbReference type="PANTHER" id="PTHR16950">
    <property type="entry name" value="ZINC TRANSPORTER SLC39A7 HISTIDINE-RICH MEMBRANE PROTEIN KE4"/>
    <property type="match status" value="1"/>
</dbReference>
<comment type="subcellular location">
    <subcellularLocation>
        <location evidence="1">Membrane</location>
        <topology evidence="1">Multi-pass membrane protein</topology>
    </subcellularLocation>
</comment>
<comment type="caution">
    <text evidence="6">The sequence shown here is derived from an EMBL/GenBank/DDBJ whole genome shotgun (WGS) entry which is preliminary data.</text>
</comment>
<evidence type="ECO:0000256" key="2">
    <source>
        <dbReference type="ARBA" id="ARBA00022692"/>
    </source>
</evidence>
<dbReference type="Pfam" id="PF02535">
    <property type="entry name" value="Zip"/>
    <property type="match status" value="1"/>
</dbReference>
<gene>
    <name evidence="6" type="ORF">A2118_00240</name>
</gene>
<proteinExistence type="predicted"/>
<feature type="transmembrane region" description="Helical" evidence="5">
    <location>
        <begin position="60"/>
        <end position="78"/>
    </location>
</feature>
<name>A0A1F6BTH2_9BACT</name>
<dbReference type="Proteomes" id="UP000179014">
    <property type="component" value="Unassembled WGS sequence"/>
</dbReference>
<evidence type="ECO:0000256" key="5">
    <source>
        <dbReference type="SAM" id="Phobius"/>
    </source>
</evidence>
<evidence type="ECO:0008006" key="8">
    <source>
        <dbReference type="Google" id="ProtNLM"/>
    </source>
</evidence>
<evidence type="ECO:0000256" key="4">
    <source>
        <dbReference type="ARBA" id="ARBA00023136"/>
    </source>
</evidence>
<keyword evidence="4 5" id="KW-0472">Membrane</keyword>
<dbReference type="EMBL" id="MFKN01000040">
    <property type="protein sequence ID" value="OGG39837.1"/>
    <property type="molecule type" value="Genomic_DNA"/>
</dbReference>
<evidence type="ECO:0000313" key="7">
    <source>
        <dbReference type="Proteomes" id="UP000179014"/>
    </source>
</evidence>
<evidence type="ECO:0000256" key="1">
    <source>
        <dbReference type="ARBA" id="ARBA00004141"/>
    </source>
</evidence>
<dbReference type="GO" id="GO:0016020">
    <property type="term" value="C:membrane"/>
    <property type="evidence" value="ECO:0007669"/>
    <property type="project" value="UniProtKB-SubCell"/>
</dbReference>
<keyword evidence="2 5" id="KW-0812">Transmembrane</keyword>
<dbReference type="GO" id="GO:0046873">
    <property type="term" value="F:metal ion transmembrane transporter activity"/>
    <property type="evidence" value="ECO:0007669"/>
    <property type="project" value="InterPro"/>
</dbReference>
<evidence type="ECO:0000313" key="6">
    <source>
        <dbReference type="EMBL" id="OGG39837.1"/>
    </source>
</evidence>
<sequence>MNVLLVALAASAATFIGGSFALRFRDKLHLILGFSAGAVAGVALFDLLPEAIQLGSQYHSAATVSLFIALGLFGYLILDRLVLLHTHDENDSASAPRAPLGMPRGALGALTLSAHSFLDGIAIGIGFQASLAVGIVVTAAVLTHDFSDGINTVNLVLKNGGTWRQAFKWLLADAAAPPLGAASTLFFSISESAIGLVLAVFVGTFLYLSAGDLIPESHHRHPRALTTVMTLLGAALIYFVVHLV</sequence>
<dbReference type="STRING" id="1798474.A2118_00240"/>
<feature type="transmembrane region" description="Helical" evidence="5">
    <location>
        <begin position="222"/>
        <end position="241"/>
    </location>
</feature>
<keyword evidence="3 5" id="KW-1133">Transmembrane helix</keyword>
<evidence type="ECO:0000256" key="3">
    <source>
        <dbReference type="ARBA" id="ARBA00022989"/>
    </source>
</evidence>
<dbReference type="AlphaFoldDB" id="A0A1F6BTH2"/>
<accession>A0A1F6BTH2</accession>
<organism evidence="6 7">
    <name type="scientific">Candidatus Kaiserbacteria bacterium GWA2_50_9</name>
    <dbReference type="NCBI Taxonomy" id="1798474"/>
    <lineage>
        <taxon>Bacteria</taxon>
        <taxon>Candidatus Kaiseribacteriota</taxon>
    </lineage>
</organism>
<feature type="transmembrane region" description="Helical" evidence="5">
    <location>
        <begin position="31"/>
        <end position="48"/>
    </location>
</feature>